<protein>
    <submittedName>
        <fullName evidence="1">Uncharacterized protein</fullName>
    </submittedName>
</protein>
<organism evidence="1 2">
    <name type="scientific">Lysinibacillus parviboronicapiens</name>
    <dbReference type="NCBI Taxonomy" id="436516"/>
    <lineage>
        <taxon>Bacteria</taxon>
        <taxon>Bacillati</taxon>
        <taxon>Bacillota</taxon>
        <taxon>Bacilli</taxon>
        <taxon>Bacillales</taxon>
        <taxon>Bacillaceae</taxon>
        <taxon>Lysinibacillus</taxon>
    </lineage>
</organism>
<dbReference type="Proteomes" id="UP001549363">
    <property type="component" value="Unassembled WGS sequence"/>
</dbReference>
<reference evidence="1 2" key="1">
    <citation type="submission" date="2024-06" db="EMBL/GenBank/DDBJ databases">
        <title>Sorghum-associated microbial communities from plants grown in Nebraska, USA.</title>
        <authorList>
            <person name="Schachtman D."/>
        </authorList>
    </citation>
    <scope>NUCLEOTIDE SEQUENCE [LARGE SCALE GENOMIC DNA]</scope>
    <source>
        <strain evidence="1 2">736</strain>
    </source>
</reference>
<dbReference type="RefSeq" id="WP_354471791.1">
    <property type="nucleotide sequence ID" value="NZ_JBEPSB010000008.1"/>
</dbReference>
<proteinExistence type="predicted"/>
<name>A0ABV2PJB7_9BACI</name>
<accession>A0ABV2PJB7</accession>
<evidence type="ECO:0000313" key="1">
    <source>
        <dbReference type="EMBL" id="MET4561023.1"/>
    </source>
</evidence>
<keyword evidence="2" id="KW-1185">Reference proteome</keyword>
<evidence type="ECO:0000313" key="2">
    <source>
        <dbReference type="Proteomes" id="UP001549363"/>
    </source>
</evidence>
<dbReference type="EMBL" id="JBEPSB010000008">
    <property type="protein sequence ID" value="MET4561023.1"/>
    <property type="molecule type" value="Genomic_DNA"/>
</dbReference>
<comment type="caution">
    <text evidence="1">The sequence shown here is derived from an EMBL/GenBank/DDBJ whole genome shotgun (WGS) entry which is preliminary data.</text>
</comment>
<sequence length="76" mass="8466">MEKILVKEFASELIGQSKGRISKIDAEAIAIIYISKVKNFNLLKTNGTRNVVQSIIGDKQIVDLMKGASTYNFSFK</sequence>
<gene>
    <name evidence="1" type="ORF">ABIA69_002168</name>
</gene>